<dbReference type="InterPro" id="IPR013083">
    <property type="entry name" value="Znf_RING/FYVE/PHD"/>
</dbReference>
<accession>A0A1I8EYB7</accession>
<keyword evidence="1" id="KW-0479">Metal-binding</keyword>
<keyword evidence="3" id="KW-0812">Transmembrane</keyword>
<dbReference type="AlphaFoldDB" id="A0A1I8EYB7"/>
<dbReference type="GO" id="GO:0008270">
    <property type="term" value="F:zinc ion binding"/>
    <property type="evidence" value="ECO:0007669"/>
    <property type="project" value="UniProtKB-KW"/>
</dbReference>
<sequence length="199" mass="22714">MADATDNSGTSNAPATNAKKFASSCVLCSSRISLSDILALPCGHLYHLNCVMYFFIYVSSVFFFEFQHFNVDENMAEVLLAWTSFHSWRTTARICGESDGWSSCPECNHPLELADIMSQAHFDGSLDTKPEAEKMFESYRDVLRKLSDAYMEIMTLKKKELDATVEQLQLKTRLFKLQKKHLELLRENKALKNIVTLNH</sequence>
<feature type="domain" description="RING-type" evidence="4">
    <location>
        <begin position="25"/>
        <end position="107"/>
    </location>
</feature>
<proteinExistence type="predicted"/>
<keyword evidence="3" id="KW-1133">Transmembrane helix</keyword>
<protein>
    <submittedName>
        <fullName evidence="5">RING-type domain-containing protein</fullName>
    </submittedName>
</protein>
<name>A0A1I8EYB7_WUCBA</name>
<dbReference type="Gene3D" id="3.30.40.10">
    <property type="entry name" value="Zinc/RING finger domain, C3HC4 (zinc finger)"/>
    <property type="match status" value="1"/>
</dbReference>
<evidence type="ECO:0000256" key="3">
    <source>
        <dbReference type="SAM" id="Phobius"/>
    </source>
</evidence>
<keyword evidence="3" id="KW-0472">Membrane</keyword>
<keyword evidence="2" id="KW-0862">Zinc</keyword>
<dbReference type="SUPFAM" id="SSF57850">
    <property type="entry name" value="RING/U-box"/>
    <property type="match status" value="1"/>
</dbReference>
<dbReference type="SMART" id="SM00184">
    <property type="entry name" value="RING"/>
    <property type="match status" value="1"/>
</dbReference>
<feature type="transmembrane region" description="Helical" evidence="3">
    <location>
        <begin position="45"/>
        <end position="66"/>
    </location>
</feature>
<reference evidence="5" key="1">
    <citation type="submission" date="2016-11" db="UniProtKB">
        <authorList>
            <consortium name="WormBaseParasite"/>
        </authorList>
    </citation>
    <scope>IDENTIFICATION</scope>
    <source>
        <strain evidence="5">pt0022</strain>
    </source>
</reference>
<dbReference type="WBParaSite" id="maker-PairedContig_720-snap-gene-0.24-mRNA-1">
    <property type="protein sequence ID" value="maker-PairedContig_720-snap-gene-0.24-mRNA-1"/>
    <property type="gene ID" value="maker-PairedContig_720-snap-gene-0.24"/>
</dbReference>
<organism evidence="5">
    <name type="scientific">Wuchereria bancrofti</name>
    <dbReference type="NCBI Taxonomy" id="6293"/>
    <lineage>
        <taxon>Eukaryota</taxon>
        <taxon>Metazoa</taxon>
        <taxon>Ecdysozoa</taxon>
        <taxon>Nematoda</taxon>
        <taxon>Chromadorea</taxon>
        <taxon>Rhabditida</taxon>
        <taxon>Spirurina</taxon>
        <taxon>Spiruromorpha</taxon>
        <taxon>Filarioidea</taxon>
        <taxon>Onchocercidae</taxon>
        <taxon>Wuchereria</taxon>
    </lineage>
</organism>
<evidence type="ECO:0000256" key="2">
    <source>
        <dbReference type="ARBA" id="ARBA00022833"/>
    </source>
</evidence>
<keyword evidence="1" id="KW-0863">Zinc-finger</keyword>
<evidence type="ECO:0000313" key="5">
    <source>
        <dbReference type="WBParaSite" id="maker-PairedContig_720-snap-gene-0.24-mRNA-1"/>
    </source>
</evidence>
<evidence type="ECO:0000259" key="4">
    <source>
        <dbReference type="SMART" id="SM00184"/>
    </source>
</evidence>
<evidence type="ECO:0000256" key="1">
    <source>
        <dbReference type="ARBA" id="ARBA00022771"/>
    </source>
</evidence>
<dbReference type="InterPro" id="IPR001841">
    <property type="entry name" value="Znf_RING"/>
</dbReference>